<evidence type="ECO:0000259" key="4">
    <source>
        <dbReference type="Pfam" id="PF13193"/>
    </source>
</evidence>
<keyword evidence="2" id="KW-0436">Ligase</keyword>
<evidence type="ECO:0000256" key="1">
    <source>
        <dbReference type="ARBA" id="ARBA00006432"/>
    </source>
</evidence>
<name>A0A9W9TTG9_PENCI</name>
<proteinExistence type="inferred from homology"/>
<protein>
    <submittedName>
        <fullName evidence="5">AMP-dependent synthetase/ligase</fullName>
    </submittedName>
</protein>
<reference evidence="5" key="1">
    <citation type="submission" date="2022-11" db="EMBL/GenBank/DDBJ databases">
        <authorList>
            <person name="Petersen C."/>
        </authorList>
    </citation>
    <scope>NUCLEOTIDE SEQUENCE</scope>
    <source>
        <strain evidence="5">IBT 23319</strain>
    </source>
</reference>
<dbReference type="Pfam" id="PF13193">
    <property type="entry name" value="AMP-binding_C"/>
    <property type="match status" value="1"/>
</dbReference>
<evidence type="ECO:0000313" key="5">
    <source>
        <dbReference type="EMBL" id="KAJ5240805.1"/>
    </source>
</evidence>
<dbReference type="Proteomes" id="UP001147733">
    <property type="component" value="Unassembled WGS sequence"/>
</dbReference>
<dbReference type="InterPro" id="IPR025110">
    <property type="entry name" value="AMP-bd_C"/>
</dbReference>
<dbReference type="InterPro" id="IPR042099">
    <property type="entry name" value="ANL_N_sf"/>
</dbReference>
<dbReference type="OrthoDB" id="6509636at2759"/>
<dbReference type="InterPro" id="IPR045851">
    <property type="entry name" value="AMP-bd_C_sf"/>
</dbReference>
<comment type="caution">
    <text evidence="5">The sequence shown here is derived from an EMBL/GenBank/DDBJ whole genome shotgun (WGS) entry which is preliminary data.</text>
</comment>
<dbReference type="InterPro" id="IPR000873">
    <property type="entry name" value="AMP-dep_synth/lig_dom"/>
</dbReference>
<evidence type="ECO:0000313" key="6">
    <source>
        <dbReference type="Proteomes" id="UP001147733"/>
    </source>
</evidence>
<comment type="similarity">
    <text evidence="1">Belongs to the ATP-dependent AMP-binding enzyme family.</text>
</comment>
<dbReference type="Gene3D" id="3.30.300.30">
    <property type="match status" value="1"/>
</dbReference>
<dbReference type="Pfam" id="PF00501">
    <property type="entry name" value="AMP-binding"/>
    <property type="match status" value="1"/>
</dbReference>
<dbReference type="RefSeq" id="XP_056503810.1">
    <property type="nucleotide sequence ID" value="XM_056641316.1"/>
</dbReference>
<keyword evidence="6" id="KW-1185">Reference proteome</keyword>
<reference evidence="5" key="2">
    <citation type="journal article" date="2023" name="IMA Fungus">
        <title>Comparative genomic study of the Penicillium genus elucidates a diverse pangenome and 15 lateral gene transfer events.</title>
        <authorList>
            <person name="Petersen C."/>
            <person name="Sorensen T."/>
            <person name="Nielsen M.R."/>
            <person name="Sondergaard T.E."/>
            <person name="Sorensen J.L."/>
            <person name="Fitzpatrick D.A."/>
            <person name="Frisvad J.C."/>
            <person name="Nielsen K.L."/>
        </authorList>
    </citation>
    <scope>NUCLEOTIDE SEQUENCE</scope>
    <source>
        <strain evidence="5">IBT 23319</strain>
    </source>
</reference>
<feature type="domain" description="AMP-binding enzyme C-terminal" evidence="4">
    <location>
        <begin position="449"/>
        <end position="529"/>
    </location>
</feature>
<dbReference type="PANTHER" id="PTHR24096:SF149">
    <property type="entry name" value="AMP-BINDING DOMAIN-CONTAINING PROTEIN-RELATED"/>
    <property type="match status" value="1"/>
</dbReference>
<dbReference type="PROSITE" id="PS00455">
    <property type="entry name" value="AMP_BINDING"/>
    <property type="match status" value="1"/>
</dbReference>
<dbReference type="SUPFAM" id="SSF56801">
    <property type="entry name" value="Acetyl-CoA synthetase-like"/>
    <property type="match status" value="1"/>
</dbReference>
<evidence type="ECO:0000256" key="2">
    <source>
        <dbReference type="ARBA" id="ARBA00022598"/>
    </source>
</evidence>
<dbReference type="GeneID" id="81380483"/>
<evidence type="ECO:0000259" key="3">
    <source>
        <dbReference type="Pfam" id="PF00501"/>
    </source>
</evidence>
<feature type="domain" description="AMP-dependent synthetase/ligase" evidence="3">
    <location>
        <begin position="30"/>
        <end position="398"/>
    </location>
</feature>
<dbReference type="GO" id="GO:0016405">
    <property type="term" value="F:CoA-ligase activity"/>
    <property type="evidence" value="ECO:0007669"/>
    <property type="project" value="TreeGrafter"/>
</dbReference>
<dbReference type="InterPro" id="IPR020845">
    <property type="entry name" value="AMP-binding_CS"/>
</dbReference>
<sequence>MKTHSATPEVLSASIWETFFERPSLPFPHDQVIFRSATTDAQYTYKQVRQRAKSFGRALKSQWGWCKGDVLIVMTPNDIDTPSVIWGCQFLGGIVAPVSPELSAQELLLQLKRSHARGLVVHPQCAVVAMEAARLANLSSDRILILRLDKLVPTYNGLPSVEDFVKASKNDIYQDIHWKEIEADKDIAFLVFSSGTTGRAKCAMISHRNVVAAAKLQTAIDSAHVDWRRDLTLAVLPTYHIFGLICLVYLPVYIGTTTLYMEKFDIATFCSVIQEYRISHVYAAPPIVLHLVKSSLVNTYDLRTLRMITSGGAPLASSLTTELFQQRQIPVRQAYGLSETTSVSHVQRWDKWRVGLGSNGPPIPGIETKFVDTDGRQVTVGNEGELYVRGATVFNGYLDEPDLTAACLTADGWFKTGDIGCEDEQGNLFITDRSKDLIKFKGYQIAPAELEDIILENEAVGDATVIGIMNENLASEVPLAYVVVKSGYPQNQTTAQAILKHVSDRTVSYKHLRGGIIFTEMIPRSNSGKVLKRLLRDRVSVDLVRRIGAKEYTKYMLGPKL</sequence>
<dbReference type="PANTHER" id="PTHR24096">
    <property type="entry name" value="LONG-CHAIN-FATTY-ACID--COA LIGASE"/>
    <property type="match status" value="1"/>
</dbReference>
<dbReference type="Gene3D" id="3.40.50.12780">
    <property type="entry name" value="N-terminal domain of ligase-like"/>
    <property type="match status" value="1"/>
</dbReference>
<dbReference type="AlphaFoldDB" id="A0A9W9TTG9"/>
<organism evidence="5 6">
    <name type="scientific">Penicillium citrinum</name>
    <dbReference type="NCBI Taxonomy" id="5077"/>
    <lineage>
        <taxon>Eukaryota</taxon>
        <taxon>Fungi</taxon>
        <taxon>Dikarya</taxon>
        <taxon>Ascomycota</taxon>
        <taxon>Pezizomycotina</taxon>
        <taxon>Eurotiomycetes</taxon>
        <taxon>Eurotiomycetidae</taxon>
        <taxon>Eurotiales</taxon>
        <taxon>Aspergillaceae</taxon>
        <taxon>Penicillium</taxon>
    </lineage>
</organism>
<accession>A0A9W9TTG9</accession>
<gene>
    <name evidence="5" type="ORF">N7469_002396</name>
</gene>
<dbReference type="EMBL" id="JAPQKT010000002">
    <property type="protein sequence ID" value="KAJ5240805.1"/>
    <property type="molecule type" value="Genomic_DNA"/>
</dbReference>